<protein>
    <submittedName>
        <fullName evidence="1">Molecular chaperone</fullName>
    </submittedName>
</protein>
<accession>A0A0U9H959</accession>
<reference evidence="1 2" key="2">
    <citation type="journal article" date="2016" name="Genome Announc.">
        <title>Draft Genome Sequence of Oceanobacillus picturae Heshi-B3, Isolated from Fermented Rice Bran in a Traditional Japanese Seafood Dish.</title>
        <authorList>
            <person name="Akuzawa S."/>
            <person name="Nagaoka J."/>
            <person name="Kanekatsu M."/>
            <person name="Kanesaki Y."/>
            <person name="Suzuki T."/>
        </authorList>
    </citation>
    <scope>NUCLEOTIDE SEQUENCE [LARGE SCALE GENOMIC DNA]</scope>
    <source>
        <strain evidence="1 2">Heshi-B3</strain>
    </source>
</reference>
<dbReference type="EMBL" id="BBXV01000008">
    <property type="protein sequence ID" value="GAQ16664.1"/>
    <property type="molecule type" value="Genomic_DNA"/>
</dbReference>
<reference evidence="2" key="1">
    <citation type="submission" date="2015-07" db="EMBL/GenBank/DDBJ databases">
        <title>Draft Genome Sequence of Oceanobacillus picturae Heshi-B3 that Was Isolated from Fermented Rice Bran with Aging Salted Mackerel, Which Was Named Heshiko as Traditional Fermented Seafood in Japan.</title>
        <authorList>
            <person name="Akuzawa S."/>
            <person name="Nakagawa J."/>
            <person name="Kanekatsu T."/>
            <person name="Kanesaki Y."/>
            <person name="Suzuki T."/>
        </authorList>
    </citation>
    <scope>NUCLEOTIDE SEQUENCE [LARGE SCALE GENOMIC DNA]</scope>
    <source>
        <strain evidence="2">Heshi-B3</strain>
    </source>
</reference>
<gene>
    <name evidence="1" type="ORF">OPHB3_0588</name>
</gene>
<name>A0A0U9H959_9BACI</name>
<dbReference type="AlphaFoldDB" id="A0A0U9H959"/>
<sequence length="57" mass="6695">MSKKGYISASKFHSEFIRSDATDRLIANCYNAIKEKIRRERRNNDCTIRTGIDRRTS</sequence>
<comment type="caution">
    <text evidence="1">The sequence shown here is derived from an EMBL/GenBank/DDBJ whole genome shotgun (WGS) entry which is preliminary data.</text>
</comment>
<evidence type="ECO:0000313" key="2">
    <source>
        <dbReference type="Proteomes" id="UP000052946"/>
    </source>
</evidence>
<proteinExistence type="predicted"/>
<dbReference type="Proteomes" id="UP000052946">
    <property type="component" value="Unassembled WGS sequence"/>
</dbReference>
<evidence type="ECO:0000313" key="1">
    <source>
        <dbReference type="EMBL" id="GAQ16664.1"/>
    </source>
</evidence>
<organism evidence="1 2">
    <name type="scientific">Oceanobacillus picturae</name>
    <dbReference type="NCBI Taxonomy" id="171693"/>
    <lineage>
        <taxon>Bacteria</taxon>
        <taxon>Bacillati</taxon>
        <taxon>Bacillota</taxon>
        <taxon>Bacilli</taxon>
        <taxon>Bacillales</taxon>
        <taxon>Bacillaceae</taxon>
        <taxon>Oceanobacillus</taxon>
    </lineage>
</organism>